<name>A0ABS1YAL8_9ACTN</name>
<dbReference type="EMBL" id="JAEVHL010000006">
    <property type="protein sequence ID" value="MBM0274410.1"/>
    <property type="molecule type" value="Genomic_DNA"/>
</dbReference>
<dbReference type="Proteomes" id="UP000622245">
    <property type="component" value="Unassembled WGS sequence"/>
</dbReference>
<evidence type="ECO:0000313" key="2">
    <source>
        <dbReference type="EMBL" id="MBM0274410.1"/>
    </source>
</evidence>
<dbReference type="RefSeq" id="WP_203146836.1">
    <property type="nucleotide sequence ID" value="NZ_JAEVHL010000006.1"/>
</dbReference>
<dbReference type="Gene3D" id="3.30.300.30">
    <property type="match status" value="1"/>
</dbReference>
<gene>
    <name evidence="2" type="ORF">JM949_02505</name>
</gene>
<dbReference type="SUPFAM" id="SSF56801">
    <property type="entry name" value="Acetyl-CoA synthetase-like"/>
    <property type="match status" value="1"/>
</dbReference>
<protein>
    <submittedName>
        <fullName evidence="2">Non-ribosomal peptide synthetase</fullName>
    </submittedName>
</protein>
<sequence>MPQDVILDAARFTDEVVTGGVEVVQLVPSYLEVILNHLQKRPGGLGRVRFVSVTGEALRWELAARWFRRFPDIKLVNAYGLTETSDDTNHEVLDRAPEDRRVPLGRLVQNVTARVVDENLELVPLGAPGEIVFSGVCVARGYINDPERTGAVFLRDPHRPGQRLYRSGDIGRWIAGGKLEFLGRRDAQVKIRGHRVELGEIEEQMLRVAGVRGSAVVVTGEAGGDRALAGFYATGADDVPEQEVRAALGRWLPEYAVPSVLHRRESLPTSDNGKIDKKALAAWLADRPRTAAARPRPRTSAEQRLAAAWAEVLNMSLDEVSRDDHFFDSGGTSITAIRMIVKLDGAFSLSDVTRRPVLADLADLVERT</sequence>
<dbReference type="PANTHER" id="PTHR45527">
    <property type="entry name" value="NONRIBOSOMAL PEPTIDE SYNTHETASE"/>
    <property type="match status" value="1"/>
</dbReference>
<reference evidence="2 3" key="1">
    <citation type="submission" date="2021-01" db="EMBL/GenBank/DDBJ databases">
        <title>Draft genome sequence of Micromonospora sp. strain STR1s_6.</title>
        <authorList>
            <person name="Karlyshev A."/>
            <person name="Jawad R."/>
        </authorList>
    </citation>
    <scope>NUCLEOTIDE SEQUENCE [LARGE SCALE GENOMIC DNA]</scope>
    <source>
        <strain evidence="2 3">STR1S-6</strain>
    </source>
</reference>
<dbReference type="PANTHER" id="PTHR45527:SF1">
    <property type="entry name" value="FATTY ACID SYNTHASE"/>
    <property type="match status" value="1"/>
</dbReference>
<dbReference type="Pfam" id="PF00501">
    <property type="entry name" value="AMP-binding"/>
    <property type="match status" value="1"/>
</dbReference>
<evidence type="ECO:0000313" key="3">
    <source>
        <dbReference type="Proteomes" id="UP000622245"/>
    </source>
</evidence>
<dbReference type="PROSITE" id="PS50075">
    <property type="entry name" value="CARRIER"/>
    <property type="match status" value="1"/>
</dbReference>
<dbReference type="Gene3D" id="1.10.1200.10">
    <property type="entry name" value="ACP-like"/>
    <property type="match status" value="1"/>
</dbReference>
<proteinExistence type="predicted"/>
<dbReference type="SUPFAM" id="SSF47336">
    <property type="entry name" value="ACP-like"/>
    <property type="match status" value="1"/>
</dbReference>
<accession>A0ABS1YAL8</accession>
<dbReference type="Gene3D" id="3.40.50.12780">
    <property type="entry name" value="N-terminal domain of ligase-like"/>
    <property type="match status" value="1"/>
</dbReference>
<organism evidence="2 3">
    <name type="scientific">Micromonospora tarensis</name>
    <dbReference type="NCBI Taxonomy" id="2806100"/>
    <lineage>
        <taxon>Bacteria</taxon>
        <taxon>Bacillati</taxon>
        <taxon>Actinomycetota</taxon>
        <taxon>Actinomycetes</taxon>
        <taxon>Micromonosporales</taxon>
        <taxon>Micromonosporaceae</taxon>
        <taxon>Micromonospora</taxon>
    </lineage>
</organism>
<evidence type="ECO:0000259" key="1">
    <source>
        <dbReference type="PROSITE" id="PS50075"/>
    </source>
</evidence>
<keyword evidence="3" id="KW-1185">Reference proteome</keyword>
<dbReference type="InterPro" id="IPR000873">
    <property type="entry name" value="AMP-dep_synth/lig_dom"/>
</dbReference>
<dbReference type="Pfam" id="PF00550">
    <property type="entry name" value="PP-binding"/>
    <property type="match status" value="1"/>
</dbReference>
<dbReference type="InterPro" id="IPR009081">
    <property type="entry name" value="PP-bd_ACP"/>
</dbReference>
<dbReference type="InterPro" id="IPR036736">
    <property type="entry name" value="ACP-like_sf"/>
</dbReference>
<feature type="domain" description="Carrier" evidence="1">
    <location>
        <begin position="296"/>
        <end position="368"/>
    </location>
</feature>
<comment type="caution">
    <text evidence="2">The sequence shown here is derived from an EMBL/GenBank/DDBJ whole genome shotgun (WGS) entry which is preliminary data.</text>
</comment>
<dbReference type="InterPro" id="IPR045851">
    <property type="entry name" value="AMP-bd_C_sf"/>
</dbReference>
<dbReference type="InterPro" id="IPR042099">
    <property type="entry name" value="ANL_N_sf"/>
</dbReference>